<keyword evidence="4 6" id="KW-0808">Transferase</keyword>
<evidence type="ECO:0000256" key="5">
    <source>
        <dbReference type="ARBA" id="ARBA00022691"/>
    </source>
</evidence>
<keyword evidence="7" id="KW-0689">Ribosomal protein</keyword>
<accession>A0A9D1GUX4</accession>
<dbReference type="GO" id="GO:0005737">
    <property type="term" value="C:cytoplasm"/>
    <property type="evidence" value="ECO:0007669"/>
    <property type="project" value="UniProtKB-SubCell"/>
</dbReference>
<dbReference type="Gene3D" id="3.40.50.150">
    <property type="entry name" value="Vaccinia Virus protein VP39"/>
    <property type="match status" value="1"/>
</dbReference>
<dbReference type="CDD" id="cd02440">
    <property type="entry name" value="AdoMet_MTases"/>
    <property type="match status" value="1"/>
</dbReference>
<dbReference type="GO" id="GO:0008276">
    <property type="term" value="F:protein methyltransferase activity"/>
    <property type="evidence" value="ECO:0007669"/>
    <property type="project" value="UniProtKB-UniRule"/>
</dbReference>
<keyword evidence="3 6" id="KW-0489">Methyltransferase</keyword>
<dbReference type="Proteomes" id="UP000824136">
    <property type="component" value="Unassembled WGS sequence"/>
</dbReference>
<dbReference type="InterPro" id="IPR004498">
    <property type="entry name" value="Ribosomal_PrmA_MeTrfase"/>
</dbReference>
<dbReference type="GO" id="GO:0032259">
    <property type="term" value="P:methylation"/>
    <property type="evidence" value="ECO:0007669"/>
    <property type="project" value="UniProtKB-KW"/>
</dbReference>
<evidence type="ECO:0000256" key="1">
    <source>
        <dbReference type="ARBA" id="ARBA00009741"/>
    </source>
</evidence>
<evidence type="ECO:0000256" key="4">
    <source>
        <dbReference type="ARBA" id="ARBA00022679"/>
    </source>
</evidence>
<dbReference type="PANTHER" id="PTHR43648:SF1">
    <property type="entry name" value="ELECTRON TRANSFER FLAVOPROTEIN BETA SUBUNIT LYSINE METHYLTRANSFERASE"/>
    <property type="match status" value="1"/>
</dbReference>
<feature type="binding site" evidence="6">
    <location>
        <position position="258"/>
    </location>
    <ligand>
        <name>S-adenosyl-L-methionine</name>
        <dbReference type="ChEBI" id="CHEBI:59789"/>
    </ligand>
</feature>
<dbReference type="Pfam" id="PF06325">
    <property type="entry name" value="PrmA"/>
    <property type="match status" value="1"/>
</dbReference>
<dbReference type="InterPro" id="IPR050078">
    <property type="entry name" value="Ribosomal_L11_MeTrfase_PrmA"/>
</dbReference>
<evidence type="ECO:0000256" key="2">
    <source>
        <dbReference type="ARBA" id="ARBA00022490"/>
    </source>
</evidence>
<dbReference type="AlphaFoldDB" id="A0A9D1GUX4"/>
<dbReference type="EC" id="2.1.1.-" evidence="6"/>
<dbReference type="InterPro" id="IPR029063">
    <property type="entry name" value="SAM-dependent_MTases_sf"/>
</dbReference>
<feature type="binding site" evidence="6">
    <location>
        <position position="208"/>
    </location>
    <ligand>
        <name>S-adenosyl-L-methionine</name>
        <dbReference type="ChEBI" id="CHEBI:59789"/>
    </ligand>
</feature>
<keyword evidence="5 6" id="KW-0949">S-adenosyl-L-methionine</keyword>
<dbReference type="PIRSF" id="PIRSF000401">
    <property type="entry name" value="RPL11_MTase"/>
    <property type="match status" value="1"/>
</dbReference>
<reference evidence="7" key="2">
    <citation type="journal article" date="2021" name="PeerJ">
        <title>Extensive microbial diversity within the chicken gut microbiome revealed by metagenomics and culture.</title>
        <authorList>
            <person name="Gilroy R."/>
            <person name="Ravi A."/>
            <person name="Getino M."/>
            <person name="Pursley I."/>
            <person name="Horton D.L."/>
            <person name="Alikhan N.F."/>
            <person name="Baker D."/>
            <person name="Gharbi K."/>
            <person name="Hall N."/>
            <person name="Watson M."/>
            <person name="Adriaenssens E.M."/>
            <person name="Foster-Nyarko E."/>
            <person name="Jarju S."/>
            <person name="Secka A."/>
            <person name="Antonio M."/>
            <person name="Oren A."/>
            <person name="Chaudhuri R.R."/>
            <person name="La Ragione R."/>
            <person name="Hildebrand F."/>
            <person name="Pallen M.J."/>
        </authorList>
    </citation>
    <scope>NUCLEOTIDE SEQUENCE</scope>
    <source>
        <strain evidence="7">CHK33-4379</strain>
    </source>
</reference>
<comment type="similarity">
    <text evidence="1 6">Belongs to the methyltransferase superfamily. PrmA family.</text>
</comment>
<dbReference type="GO" id="GO:0005840">
    <property type="term" value="C:ribosome"/>
    <property type="evidence" value="ECO:0007669"/>
    <property type="project" value="UniProtKB-KW"/>
</dbReference>
<feature type="binding site" evidence="6">
    <location>
        <position position="165"/>
    </location>
    <ligand>
        <name>S-adenosyl-L-methionine</name>
        <dbReference type="ChEBI" id="CHEBI:59789"/>
    </ligand>
</feature>
<protein>
    <recommendedName>
        <fullName evidence="6">Ribosomal protein L11 methyltransferase</fullName>
        <shortName evidence="6">L11 Mtase</shortName>
        <ecNumber evidence="6">2.1.1.-</ecNumber>
    </recommendedName>
</protein>
<feature type="binding site" evidence="6">
    <location>
        <position position="186"/>
    </location>
    <ligand>
        <name>S-adenosyl-L-methionine</name>
        <dbReference type="ChEBI" id="CHEBI:59789"/>
    </ligand>
</feature>
<comment type="caution">
    <text evidence="7">The sequence shown here is derived from an EMBL/GenBank/DDBJ whole genome shotgun (WGS) entry which is preliminary data.</text>
</comment>
<organism evidence="7 8">
    <name type="scientific">Candidatus Faeciplasma pullistercoris</name>
    <dbReference type="NCBI Taxonomy" id="2840800"/>
    <lineage>
        <taxon>Bacteria</taxon>
        <taxon>Bacillati</taxon>
        <taxon>Bacillota</taxon>
        <taxon>Clostridia</taxon>
        <taxon>Eubacteriales</taxon>
        <taxon>Oscillospiraceae</taxon>
        <taxon>Oscillospiraceae incertae sedis</taxon>
        <taxon>Candidatus Faeciplasma</taxon>
    </lineage>
</organism>
<proteinExistence type="inferred from homology"/>
<name>A0A9D1GUX4_9FIRM</name>
<comment type="function">
    <text evidence="6">Methylates ribosomal protein L11.</text>
</comment>
<dbReference type="EMBL" id="DVLL01000021">
    <property type="protein sequence ID" value="HIT59208.1"/>
    <property type="molecule type" value="Genomic_DNA"/>
</dbReference>
<evidence type="ECO:0000313" key="7">
    <source>
        <dbReference type="EMBL" id="HIT59208.1"/>
    </source>
</evidence>
<keyword evidence="7" id="KW-0687">Ribonucleoprotein</keyword>
<dbReference type="PANTHER" id="PTHR43648">
    <property type="entry name" value="ELECTRON TRANSFER FLAVOPROTEIN BETA SUBUNIT LYSINE METHYLTRANSFERASE"/>
    <property type="match status" value="1"/>
</dbReference>
<comment type="catalytic activity">
    <reaction evidence="6">
        <text>L-lysyl-[protein] + 3 S-adenosyl-L-methionine = N(6),N(6),N(6)-trimethyl-L-lysyl-[protein] + 3 S-adenosyl-L-homocysteine + 3 H(+)</text>
        <dbReference type="Rhea" id="RHEA:54192"/>
        <dbReference type="Rhea" id="RHEA-COMP:9752"/>
        <dbReference type="Rhea" id="RHEA-COMP:13826"/>
        <dbReference type="ChEBI" id="CHEBI:15378"/>
        <dbReference type="ChEBI" id="CHEBI:29969"/>
        <dbReference type="ChEBI" id="CHEBI:57856"/>
        <dbReference type="ChEBI" id="CHEBI:59789"/>
        <dbReference type="ChEBI" id="CHEBI:61961"/>
    </reaction>
</comment>
<evidence type="ECO:0000313" key="8">
    <source>
        <dbReference type="Proteomes" id="UP000824136"/>
    </source>
</evidence>
<dbReference type="SUPFAM" id="SSF53335">
    <property type="entry name" value="S-adenosyl-L-methionine-dependent methyltransferases"/>
    <property type="match status" value="1"/>
</dbReference>
<evidence type="ECO:0000256" key="3">
    <source>
        <dbReference type="ARBA" id="ARBA00022603"/>
    </source>
</evidence>
<keyword evidence="2 6" id="KW-0963">Cytoplasm</keyword>
<comment type="subcellular location">
    <subcellularLocation>
        <location evidence="6">Cytoplasm</location>
    </subcellularLocation>
</comment>
<evidence type="ECO:0000256" key="6">
    <source>
        <dbReference type="HAMAP-Rule" id="MF_00735"/>
    </source>
</evidence>
<sequence length="322" mass="35339">MEWKELKIYTSHEGVEPLSNALINFGINGFVINDPEDIREFERNKNASWDYIGEEVWELCGNDTFVTVYVPEDESGISDLEAVKSAVSLLKSSPDAAKYGELSVKSGNIREEDWANNWKQYFKPLEIGEKLIIKPSWENLPESNSRTVLELDPETSFGTGRHHTTRLCLELIEKNVFGGERVCDLGCGSGIISIAALLLGADSAVAVDISPDAAGTSKQNALKNGIPDDKYVSFCGDVTTDTVLLEKIGAGFDIVAANIVADVLIAMKQVFAELTAPGGYLILSGIITERREEVLEAVTKLGFELLESRECEMWNAAALRKL</sequence>
<gene>
    <name evidence="6 7" type="primary">prmA</name>
    <name evidence="7" type="ORF">IAC39_05825</name>
</gene>
<reference evidence="7" key="1">
    <citation type="submission" date="2020-10" db="EMBL/GenBank/DDBJ databases">
        <authorList>
            <person name="Gilroy R."/>
        </authorList>
    </citation>
    <scope>NUCLEOTIDE SEQUENCE</scope>
    <source>
        <strain evidence="7">CHK33-4379</strain>
    </source>
</reference>
<dbReference type="HAMAP" id="MF_00735">
    <property type="entry name" value="Methyltr_PrmA"/>
    <property type="match status" value="1"/>
</dbReference>
<dbReference type="NCBIfam" id="TIGR00406">
    <property type="entry name" value="prmA"/>
    <property type="match status" value="1"/>
</dbReference>